<dbReference type="InterPro" id="IPR029058">
    <property type="entry name" value="AB_hydrolase_fold"/>
</dbReference>
<feature type="domain" description="Alpha/beta hydrolase fold-3" evidence="1">
    <location>
        <begin position="31"/>
        <end position="247"/>
    </location>
</feature>
<gene>
    <name evidence="2" type="ORF">JEOPIN946_01277</name>
</gene>
<dbReference type="Proteomes" id="UP000588186">
    <property type="component" value="Unassembled WGS sequence"/>
</dbReference>
<proteinExistence type="predicted"/>
<organism evidence="2 3">
    <name type="scientific">Phocicoccus pinnipedialis</name>
    <dbReference type="NCBI Taxonomy" id="110845"/>
    <lineage>
        <taxon>Bacteria</taxon>
        <taxon>Bacillati</taxon>
        <taxon>Bacillota</taxon>
        <taxon>Bacilli</taxon>
        <taxon>Bacillales</taxon>
        <taxon>Salinicoccaceae</taxon>
        <taxon>Phocicoccus</taxon>
    </lineage>
</organism>
<keyword evidence="3" id="KW-1185">Reference proteome</keyword>
<reference evidence="2 3" key="1">
    <citation type="submission" date="2020-07" db="EMBL/GenBank/DDBJ databases">
        <authorList>
            <person name="Criscuolo A."/>
        </authorList>
    </citation>
    <scope>NUCLEOTIDE SEQUENCE [LARGE SCALE GENOMIC DNA]</scope>
    <source>
        <strain evidence="2">CIP107946</strain>
    </source>
</reference>
<dbReference type="SUPFAM" id="SSF53474">
    <property type="entry name" value="alpha/beta-Hydrolases"/>
    <property type="match status" value="1"/>
</dbReference>
<evidence type="ECO:0000313" key="2">
    <source>
        <dbReference type="EMBL" id="CAD2076520.1"/>
    </source>
</evidence>
<comment type="caution">
    <text evidence="2">The sequence shown here is derived from an EMBL/GenBank/DDBJ whole genome shotgun (WGS) entry which is preliminary data.</text>
</comment>
<dbReference type="InterPro" id="IPR050466">
    <property type="entry name" value="Carboxylest/Gibb_receptor"/>
</dbReference>
<keyword evidence="2" id="KW-0378">Hydrolase</keyword>
<name>A0A6V7RG68_9BACL</name>
<dbReference type="InterPro" id="IPR013094">
    <property type="entry name" value="AB_hydrolase_3"/>
</dbReference>
<dbReference type="EMBL" id="CAJEWB010000010">
    <property type="protein sequence ID" value="CAD2076520.1"/>
    <property type="molecule type" value="Genomic_DNA"/>
</dbReference>
<evidence type="ECO:0000259" key="1">
    <source>
        <dbReference type="Pfam" id="PF07859"/>
    </source>
</evidence>
<evidence type="ECO:0000313" key="3">
    <source>
        <dbReference type="Proteomes" id="UP000588186"/>
    </source>
</evidence>
<sequence length="268" mass="31313">MLKKEITIYESDNYKIDATYYTCQNASNGLMIYLHGGGLIFGSKDDLPKEYISILVEKFDLLSVNYRLVPESTLADILKDLKHINDYIKSNFSVDVYVMGRSAGGYLSYLYSKHFDVKGLFILYGYFNFDHNDFSRIPADQKKLSGILNESIEKQNVETNVVTEKMPNPRYLLYLYYRNKNIWRKKLGVDLDDDTYYLSDENLLQLPRTFIAHTINDPDVPYYYAKHASMIIPECRLITLEGNLHDFDNIIKDENLNIYKEAIEYLTK</sequence>
<dbReference type="PANTHER" id="PTHR23024:SF339">
    <property type="entry name" value="ALPHA_BETA HYDROLASE FOLD-3 DOMAIN-CONTAINING PROTEIN"/>
    <property type="match status" value="1"/>
</dbReference>
<dbReference type="RefSeq" id="WP_186077867.1">
    <property type="nucleotide sequence ID" value="NZ_CAJEWB010000010.1"/>
</dbReference>
<dbReference type="GO" id="GO:0016787">
    <property type="term" value="F:hydrolase activity"/>
    <property type="evidence" value="ECO:0007669"/>
    <property type="project" value="UniProtKB-KW"/>
</dbReference>
<accession>A0A6V7RG68</accession>
<dbReference type="Gene3D" id="3.40.50.1820">
    <property type="entry name" value="alpha/beta hydrolase"/>
    <property type="match status" value="1"/>
</dbReference>
<dbReference type="PANTHER" id="PTHR23024">
    <property type="entry name" value="ARYLACETAMIDE DEACETYLASE"/>
    <property type="match status" value="1"/>
</dbReference>
<dbReference type="AlphaFoldDB" id="A0A6V7RG68"/>
<dbReference type="Pfam" id="PF07859">
    <property type="entry name" value="Abhydrolase_3"/>
    <property type="match status" value="1"/>
</dbReference>
<protein>
    <submittedName>
        <fullName evidence="2">Alpha/beta hydrolase fold protein</fullName>
    </submittedName>
</protein>